<dbReference type="GO" id="GO:0046081">
    <property type="term" value="P:dUTP catabolic process"/>
    <property type="evidence" value="ECO:0007669"/>
    <property type="project" value="TreeGrafter"/>
</dbReference>
<protein>
    <submittedName>
        <fullName evidence="2">Nucleoside triphosphate pyrophosphohydrolase</fullName>
        <ecNumber evidence="2">3.6.1.9</ecNumber>
    </submittedName>
</protein>
<dbReference type="Pfam" id="PF03819">
    <property type="entry name" value="MazG"/>
    <property type="match status" value="1"/>
</dbReference>
<dbReference type="CDD" id="cd11529">
    <property type="entry name" value="NTP-PPase_MazG_Cterm"/>
    <property type="match status" value="1"/>
</dbReference>
<evidence type="ECO:0000313" key="2">
    <source>
        <dbReference type="EMBL" id="HIU90884.1"/>
    </source>
</evidence>
<reference evidence="2" key="1">
    <citation type="submission" date="2020-10" db="EMBL/GenBank/DDBJ databases">
        <authorList>
            <person name="Gilroy R."/>
        </authorList>
    </citation>
    <scope>NUCLEOTIDE SEQUENCE</scope>
    <source>
        <strain evidence="2">ChiHjej12B11-7776</strain>
    </source>
</reference>
<proteinExistence type="predicted"/>
<dbReference type="CDD" id="cd11528">
    <property type="entry name" value="NTP-PPase_MazG_Nterm"/>
    <property type="match status" value="1"/>
</dbReference>
<dbReference type="EMBL" id="DVOC01000044">
    <property type="protein sequence ID" value="HIU90884.1"/>
    <property type="molecule type" value="Genomic_DNA"/>
</dbReference>
<dbReference type="FunFam" id="1.10.287.1080:FF:000001">
    <property type="entry name" value="Nucleoside triphosphate pyrophosphohydrolase"/>
    <property type="match status" value="1"/>
</dbReference>
<dbReference type="GO" id="GO:0047429">
    <property type="term" value="F:nucleoside triphosphate diphosphatase activity"/>
    <property type="evidence" value="ECO:0007669"/>
    <property type="project" value="UniProtKB-EC"/>
</dbReference>
<sequence length="458" mass="50452">MITVVGMGRKADDLTLAGAEAIRAADVVVVKSALTHAAEAVGKIRQDAVYCDDLYQSAQNFDQLNEQIVRRLRSYKGKVAFCVVGDGRDDTTAAMLDDAATVCGVGLQTAVMPQRAGTRIYTAAEFCEEKYPLPLPTVIKSIDDKYTASAVQLKLSEAFDYDTPMLFCNGGKVKNITLGELCKQRFGYAATAAISPKPLTERTVFGYYDAAEVLSVLRGENGCPWDREQTHESIAKNAVEEAYELVNALQKQDNDNVVEELGDLLMQVLFHLEIAADNGEFTPSAVYTALCRKLIDRHPHVFGEVKASTAEDSLDVWNAQKLKEHKIKGVAQNVLDVPFGMSSLMRCQKVQSRASKGGYDFADVKDAADKVAEELREFLAADEAHRQMEGGDLLFAVVNVLRLCHTDSETALALSTQKFCDRVVKVEKLLAERGSKLTDLSQQQFDQLWEEAKRSEQA</sequence>
<reference evidence="2" key="2">
    <citation type="journal article" date="2021" name="PeerJ">
        <title>Extensive microbial diversity within the chicken gut microbiome revealed by metagenomics and culture.</title>
        <authorList>
            <person name="Gilroy R."/>
            <person name="Ravi A."/>
            <person name="Getino M."/>
            <person name="Pursley I."/>
            <person name="Horton D.L."/>
            <person name="Alikhan N.F."/>
            <person name="Baker D."/>
            <person name="Gharbi K."/>
            <person name="Hall N."/>
            <person name="Watson M."/>
            <person name="Adriaenssens E.M."/>
            <person name="Foster-Nyarko E."/>
            <person name="Jarju S."/>
            <person name="Secka A."/>
            <person name="Antonio M."/>
            <person name="Oren A."/>
            <person name="Chaudhuri R.R."/>
            <person name="La Ragione R."/>
            <person name="Hildebrand F."/>
            <person name="Pallen M.J."/>
        </authorList>
    </citation>
    <scope>NUCLEOTIDE SEQUENCE</scope>
    <source>
        <strain evidence="2">ChiHjej12B11-7776</strain>
    </source>
</reference>
<gene>
    <name evidence="2" type="primary">mazG</name>
    <name evidence="2" type="ORF">IAC72_02565</name>
</gene>
<dbReference type="GO" id="GO:0046061">
    <property type="term" value="P:dATP catabolic process"/>
    <property type="evidence" value="ECO:0007669"/>
    <property type="project" value="TreeGrafter"/>
</dbReference>
<accession>A0A9D1MWQ5</accession>
<dbReference type="GO" id="GO:0046047">
    <property type="term" value="P:TTP catabolic process"/>
    <property type="evidence" value="ECO:0007669"/>
    <property type="project" value="TreeGrafter"/>
</dbReference>
<keyword evidence="2" id="KW-0378">Hydrolase</keyword>
<organism evidence="2 3">
    <name type="scientific">Candidatus Fimimonas merdipullorum</name>
    <dbReference type="NCBI Taxonomy" id="2840822"/>
    <lineage>
        <taxon>Bacteria</taxon>
        <taxon>Pseudomonadati</taxon>
        <taxon>Myxococcota</taxon>
        <taxon>Myxococcia</taxon>
        <taxon>Myxococcales</taxon>
        <taxon>Cystobacterineae</taxon>
        <taxon>Myxococcaceae</taxon>
        <taxon>Myxococcaceae incertae sedis</taxon>
        <taxon>Candidatus Fimimonas</taxon>
    </lineage>
</organism>
<dbReference type="Gene3D" id="3.40.1010.10">
    <property type="entry name" value="Cobalt-precorrin-4 Transmethylase, Domain 1"/>
    <property type="match status" value="1"/>
</dbReference>
<dbReference type="InterPro" id="IPR011551">
    <property type="entry name" value="NTP_PyrPHydrolase_MazG"/>
</dbReference>
<name>A0A9D1MWQ5_9BACT</name>
<dbReference type="InterPro" id="IPR035996">
    <property type="entry name" value="4pyrrol_Methylase_sf"/>
</dbReference>
<dbReference type="AlphaFoldDB" id="A0A9D1MWQ5"/>
<dbReference type="NCBIfam" id="NF007113">
    <property type="entry name" value="PRK09562.1"/>
    <property type="match status" value="1"/>
</dbReference>
<dbReference type="NCBIfam" id="TIGR00444">
    <property type="entry name" value="mazG"/>
    <property type="match status" value="1"/>
</dbReference>
<dbReference type="SUPFAM" id="SSF101386">
    <property type="entry name" value="all-alpha NTP pyrophosphatases"/>
    <property type="match status" value="2"/>
</dbReference>
<dbReference type="SUPFAM" id="SSF53790">
    <property type="entry name" value="Tetrapyrrole methylase"/>
    <property type="match status" value="1"/>
</dbReference>
<dbReference type="PANTHER" id="PTHR30522:SF0">
    <property type="entry name" value="NUCLEOSIDE TRIPHOSPHATE PYROPHOSPHOHYDROLASE"/>
    <property type="match status" value="1"/>
</dbReference>
<dbReference type="Gene3D" id="1.10.287.1080">
    <property type="entry name" value="MazG-like"/>
    <property type="match status" value="2"/>
</dbReference>
<dbReference type="InterPro" id="IPR048011">
    <property type="entry name" value="NTP-PPase_MazG-like_C"/>
</dbReference>
<evidence type="ECO:0000313" key="3">
    <source>
        <dbReference type="Proteomes" id="UP000886852"/>
    </source>
</evidence>
<dbReference type="GO" id="GO:0006950">
    <property type="term" value="P:response to stress"/>
    <property type="evidence" value="ECO:0007669"/>
    <property type="project" value="UniProtKB-ARBA"/>
</dbReference>
<feature type="domain" description="NTP pyrophosphohydrolase MazG-like" evidence="1">
    <location>
        <begin position="229"/>
        <end position="302"/>
    </location>
</feature>
<dbReference type="GO" id="GO:0046076">
    <property type="term" value="P:dTTP catabolic process"/>
    <property type="evidence" value="ECO:0007669"/>
    <property type="project" value="TreeGrafter"/>
</dbReference>
<evidence type="ECO:0000259" key="1">
    <source>
        <dbReference type="Pfam" id="PF03819"/>
    </source>
</evidence>
<dbReference type="GO" id="GO:0046052">
    <property type="term" value="P:UTP catabolic process"/>
    <property type="evidence" value="ECO:0007669"/>
    <property type="project" value="TreeGrafter"/>
</dbReference>
<dbReference type="InterPro" id="IPR048015">
    <property type="entry name" value="NTP-PPase_MazG-like_N"/>
</dbReference>
<comment type="caution">
    <text evidence="2">The sequence shown here is derived from an EMBL/GenBank/DDBJ whole genome shotgun (WGS) entry which is preliminary data.</text>
</comment>
<dbReference type="InterPro" id="IPR014777">
    <property type="entry name" value="4pyrrole_Mease_sub1"/>
</dbReference>
<dbReference type="InterPro" id="IPR004518">
    <property type="entry name" value="MazG-like_dom"/>
</dbReference>
<dbReference type="GO" id="GO:0006203">
    <property type="term" value="P:dGTP catabolic process"/>
    <property type="evidence" value="ECO:0007669"/>
    <property type="project" value="TreeGrafter"/>
</dbReference>
<dbReference type="EC" id="3.6.1.9" evidence="2"/>
<dbReference type="Proteomes" id="UP000886852">
    <property type="component" value="Unassembled WGS sequence"/>
</dbReference>
<dbReference type="PANTHER" id="PTHR30522">
    <property type="entry name" value="NUCLEOSIDE TRIPHOSPHATE PYROPHOSPHOHYDROLASE"/>
    <property type="match status" value="1"/>
</dbReference>
<dbReference type="GO" id="GO:0008168">
    <property type="term" value="F:methyltransferase activity"/>
    <property type="evidence" value="ECO:0007669"/>
    <property type="project" value="InterPro"/>
</dbReference>